<organism evidence="3">
    <name type="scientific">Serpula lacrymans var. lacrymans (strain S7.3)</name>
    <name type="common">Dry rot fungus</name>
    <dbReference type="NCBI Taxonomy" id="936435"/>
    <lineage>
        <taxon>Eukaryota</taxon>
        <taxon>Fungi</taxon>
        <taxon>Dikarya</taxon>
        <taxon>Basidiomycota</taxon>
        <taxon>Agaricomycotina</taxon>
        <taxon>Agaricomycetes</taxon>
        <taxon>Agaricomycetidae</taxon>
        <taxon>Boletales</taxon>
        <taxon>Coniophorineae</taxon>
        <taxon>Serpulaceae</taxon>
        <taxon>Serpula</taxon>
    </lineage>
</organism>
<protein>
    <submittedName>
        <fullName evidence="2">Uncharacterized protein</fullName>
    </submittedName>
</protein>
<reference evidence="3" key="1">
    <citation type="journal article" date="2011" name="Science">
        <title>The plant cell wall-decomposing machinery underlies the functional diversity of forest fungi.</title>
        <authorList>
            <person name="Eastwood D.C."/>
            <person name="Floudas D."/>
            <person name="Binder M."/>
            <person name="Majcherczyk A."/>
            <person name="Schneider P."/>
            <person name="Aerts A."/>
            <person name="Asiegbu F.O."/>
            <person name="Baker S.E."/>
            <person name="Barry K."/>
            <person name="Bendiksby M."/>
            <person name="Blumentritt M."/>
            <person name="Coutinho P.M."/>
            <person name="Cullen D."/>
            <person name="de Vries R.P."/>
            <person name="Gathman A."/>
            <person name="Goodell B."/>
            <person name="Henrissat B."/>
            <person name="Ihrmark K."/>
            <person name="Kauserud H."/>
            <person name="Kohler A."/>
            <person name="LaButti K."/>
            <person name="Lapidus A."/>
            <person name="Lavin J.L."/>
            <person name="Lee Y.-H."/>
            <person name="Lindquist E."/>
            <person name="Lilly W."/>
            <person name="Lucas S."/>
            <person name="Morin E."/>
            <person name="Murat C."/>
            <person name="Oguiza J.A."/>
            <person name="Park J."/>
            <person name="Pisabarro A.G."/>
            <person name="Riley R."/>
            <person name="Rosling A."/>
            <person name="Salamov A."/>
            <person name="Schmidt O."/>
            <person name="Schmutz J."/>
            <person name="Skrede I."/>
            <person name="Stenlid J."/>
            <person name="Wiebenga A."/>
            <person name="Xie X."/>
            <person name="Kuees U."/>
            <person name="Hibbett D.S."/>
            <person name="Hoffmeister D."/>
            <person name="Hoegberg N."/>
            <person name="Martin F."/>
            <person name="Grigoriev I.V."/>
            <person name="Watkinson S.C."/>
        </authorList>
    </citation>
    <scope>NUCLEOTIDE SEQUENCE [LARGE SCALE GENOMIC DNA]</scope>
    <source>
        <strain evidence="3">strain S7.3</strain>
    </source>
</reference>
<sequence length="135" mass="14626">MPRDGTRDPRVNGITSNLPEDLPPNDPPNPGQRLSNPGITQSSAGITSRARIPATTATVTVNGHSTSALRPSPATLSDSVPTVLHFGPSTNPSDILEGLDEFIDQTLLRQDGEVNFERDFGQWFNPDDEELHVTR</sequence>
<name>F8PJF4_SERL3</name>
<dbReference type="OrthoDB" id="5600002at2759"/>
<dbReference type="EMBL" id="GL945475">
    <property type="protein sequence ID" value="EGO04092.1"/>
    <property type="molecule type" value="Genomic_DNA"/>
</dbReference>
<dbReference type="AlphaFoldDB" id="F8PJF4"/>
<feature type="compositionally biased region" description="Polar residues" evidence="1">
    <location>
        <begin position="32"/>
        <end position="46"/>
    </location>
</feature>
<gene>
    <name evidence="2" type="ORF">SERLA73DRAFT_175849</name>
</gene>
<dbReference type="HOGENOM" id="CLU_1887017_0_0_1"/>
<evidence type="ECO:0000313" key="3">
    <source>
        <dbReference type="Proteomes" id="UP000008063"/>
    </source>
</evidence>
<keyword evidence="3" id="KW-1185">Reference proteome</keyword>
<feature type="compositionally biased region" description="Basic and acidic residues" evidence="1">
    <location>
        <begin position="1"/>
        <end position="10"/>
    </location>
</feature>
<dbReference type="InParanoid" id="F8PJF4"/>
<dbReference type="Proteomes" id="UP000008063">
    <property type="component" value="Unassembled WGS sequence"/>
</dbReference>
<evidence type="ECO:0000313" key="2">
    <source>
        <dbReference type="EMBL" id="EGO04092.1"/>
    </source>
</evidence>
<evidence type="ECO:0000256" key="1">
    <source>
        <dbReference type="SAM" id="MobiDB-lite"/>
    </source>
</evidence>
<accession>F8PJF4</accession>
<feature type="region of interest" description="Disordered" evidence="1">
    <location>
        <begin position="1"/>
        <end position="47"/>
    </location>
</feature>
<proteinExistence type="predicted"/>
<feature type="compositionally biased region" description="Pro residues" evidence="1">
    <location>
        <begin position="21"/>
        <end position="30"/>
    </location>
</feature>